<feature type="chain" id="PRO_5046933490" evidence="2">
    <location>
        <begin position="21"/>
        <end position="186"/>
    </location>
</feature>
<evidence type="ECO:0000313" key="4">
    <source>
        <dbReference type="Proteomes" id="UP000035425"/>
    </source>
</evidence>
<evidence type="ECO:0000256" key="2">
    <source>
        <dbReference type="SAM" id="SignalP"/>
    </source>
</evidence>
<gene>
    <name evidence="3" type="ORF">FrCorBMG51_00675</name>
</gene>
<protein>
    <submittedName>
        <fullName evidence="3">Uncharacterized protein</fullName>
    </submittedName>
</protein>
<evidence type="ECO:0000256" key="1">
    <source>
        <dbReference type="SAM" id="MobiDB-lite"/>
    </source>
</evidence>
<feature type="compositionally biased region" description="Low complexity" evidence="1">
    <location>
        <begin position="73"/>
        <end position="108"/>
    </location>
</feature>
<feature type="signal peptide" evidence="2">
    <location>
        <begin position="1"/>
        <end position="20"/>
    </location>
</feature>
<dbReference type="PROSITE" id="PS51257">
    <property type="entry name" value="PROKAR_LIPOPROTEIN"/>
    <property type="match status" value="1"/>
</dbReference>
<keyword evidence="4" id="KW-1185">Reference proteome</keyword>
<comment type="caution">
    <text evidence="3">The sequence shown here is derived from an EMBL/GenBank/DDBJ whole genome shotgun (WGS) entry which is preliminary data.</text>
</comment>
<keyword evidence="2" id="KW-0732">Signal</keyword>
<name>A0ABR5F8L7_9ACTN</name>
<reference evidence="3 4" key="1">
    <citation type="submission" date="2014-12" db="EMBL/GenBank/DDBJ databases">
        <title>Frankia sp. BMG5.1 draft genome.</title>
        <authorList>
            <person name="Gtari M."/>
            <person name="Ghodhbane-Gtari F."/>
            <person name="Nouioui I."/>
            <person name="Ktari A."/>
            <person name="Hezbri K."/>
            <person name="Mimouni W."/>
            <person name="Sbissi I."/>
            <person name="Ayari A."/>
            <person name="Yamanaka T."/>
            <person name="Normand P."/>
            <person name="Tisa L.S."/>
            <person name="Boudabous A."/>
        </authorList>
    </citation>
    <scope>NUCLEOTIDE SEQUENCE [LARGE SCALE GENOMIC DNA]</scope>
    <source>
        <strain evidence="3 4">BMG5.1</strain>
    </source>
</reference>
<feature type="compositionally biased region" description="Low complexity" evidence="1">
    <location>
        <begin position="129"/>
        <end position="142"/>
    </location>
</feature>
<accession>A0ABR5F8L7</accession>
<evidence type="ECO:0000313" key="3">
    <source>
        <dbReference type="EMBL" id="KLL13073.1"/>
    </source>
</evidence>
<sequence>MAAVVRFGPCFPLVCSVALATVCAVSSCGSAALPVPDGSPSAFPRVSGAASPGRPPVGHTPATSSAGPSDGSAPLARRMALAGLRAGADGPAGSPRARTAPPAAVSPPARLPPPSPLATGPARLGTTSGGRPSPRPAGSSPACLGDPVVDGTDSAIDDTRADTRVGTHVDIGIGLDTLGAECPPSS</sequence>
<proteinExistence type="predicted"/>
<dbReference type="EMBL" id="JWIO01000001">
    <property type="protein sequence ID" value="KLL13073.1"/>
    <property type="molecule type" value="Genomic_DNA"/>
</dbReference>
<dbReference type="Proteomes" id="UP000035425">
    <property type="component" value="Unassembled WGS sequence"/>
</dbReference>
<organism evidence="3 4">
    <name type="scientific">Protofrankia coriariae</name>
    <dbReference type="NCBI Taxonomy" id="1562887"/>
    <lineage>
        <taxon>Bacteria</taxon>
        <taxon>Bacillati</taxon>
        <taxon>Actinomycetota</taxon>
        <taxon>Actinomycetes</taxon>
        <taxon>Frankiales</taxon>
        <taxon>Frankiaceae</taxon>
        <taxon>Protofrankia</taxon>
    </lineage>
</organism>
<feature type="region of interest" description="Disordered" evidence="1">
    <location>
        <begin position="34"/>
        <end position="161"/>
    </location>
</feature>